<dbReference type="OrthoDB" id="9946746at2"/>
<evidence type="ECO:0000313" key="2">
    <source>
        <dbReference type="Proteomes" id="UP000253383"/>
    </source>
</evidence>
<gene>
    <name evidence="1" type="ORF">DUE52_18125</name>
</gene>
<accession>A0A368JNZ2</accession>
<dbReference type="Proteomes" id="UP000253383">
    <property type="component" value="Unassembled WGS sequence"/>
</dbReference>
<reference evidence="1 2" key="1">
    <citation type="submission" date="2018-07" db="EMBL/GenBank/DDBJ databases">
        <title>Genome analysis of Larkinella rosea.</title>
        <authorList>
            <person name="Zhou Z."/>
            <person name="Wang G."/>
        </authorList>
    </citation>
    <scope>NUCLEOTIDE SEQUENCE [LARGE SCALE GENOMIC DNA]</scope>
    <source>
        <strain evidence="2">zzj9</strain>
    </source>
</reference>
<organism evidence="1 2">
    <name type="scientific">Larkinella punicea</name>
    <dbReference type="NCBI Taxonomy" id="2315727"/>
    <lineage>
        <taxon>Bacteria</taxon>
        <taxon>Pseudomonadati</taxon>
        <taxon>Bacteroidota</taxon>
        <taxon>Cytophagia</taxon>
        <taxon>Cytophagales</taxon>
        <taxon>Spirosomataceae</taxon>
        <taxon>Larkinella</taxon>
    </lineage>
</organism>
<dbReference type="EMBL" id="QOWE01000014">
    <property type="protein sequence ID" value="RCR68313.1"/>
    <property type="molecule type" value="Genomic_DNA"/>
</dbReference>
<dbReference type="RefSeq" id="WP_114407444.1">
    <property type="nucleotide sequence ID" value="NZ_QOWE01000014.1"/>
</dbReference>
<proteinExistence type="predicted"/>
<sequence>MKRSDKVALLTKIVQGNVDPATIKRLMNPAPKEASGVLIIPGDGPAPDDTVRATLTFSNGNTKQQALTYQQFEQLPESTNKILFVLPDNHR</sequence>
<evidence type="ECO:0000313" key="1">
    <source>
        <dbReference type="EMBL" id="RCR68313.1"/>
    </source>
</evidence>
<protein>
    <submittedName>
        <fullName evidence="1">Uncharacterized protein</fullName>
    </submittedName>
</protein>
<keyword evidence="2" id="KW-1185">Reference proteome</keyword>
<name>A0A368JNZ2_9BACT</name>
<comment type="caution">
    <text evidence="1">The sequence shown here is derived from an EMBL/GenBank/DDBJ whole genome shotgun (WGS) entry which is preliminary data.</text>
</comment>
<dbReference type="AlphaFoldDB" id="A0A368JNZ2"/>